<dbReference type="RefSeq" id="WP_190765843.1">
    <property type="nucleotide sequence ID" value="NZ_JACXLD010000007.1"/>
</dbReference>
<evidence type="ECO:0000313" key="2">
    <source>
        <dbReference type="EMBL" id="MBD2859710.1"/>
    </source>
</evidence>
<dbReference type="InterPro" id="IPR008869">
    <property type="entry name" value="MlaC/ttg2D"/>
</dbReference>
<dbReference type="PANTHER" id="PTHR36573">
    <property type="entry name" value="INTERMEMBRANE PHOSPHOLIPID TRANSPORT SYSTEM BINDING PROTEIN MLAC"/>
    <property type="match status" value="1"/>
</dbReference>
<proteinExistence type="predicted"/>
<accession>A0A927C1S8</accession>
<dbReference type="InterPro" id="IPR042245">
    <property type="entry name" value="Tgt2/MlaC_sf"/>
</dbReference>
<comment type="caution">
    <text evidence="2">The sequence shown here is derived from an EMBL/GenBank/DDBJ whole genome shotgun (WGS) entry which is preliminary data.</text>
</comment>
<reference evidence="2" key="1">
    <citation type="submission" date="2020-09" db="EMBL/GenBank/DDBJ databases">
        <authorList>
            <person name="Yoon J.-W."/>
        </authorList>
    </citation>
    <scope>NUCLEOTIDE SEQUENCE</scope>
    <source>
        <strain evidence="2">KMU-158</strain>
    </source>
</reference>
<dbReference type="PANTHER" id="PTHR36573:SF1">
    <property type="entry name" value="INTERMEMBRANE PHOSPHOLIPID TRANSPORT SYSTEM BINDING PROTEIN MLAC"/>
    <property type="match status" value="1"/>
</dbReference>
<dbReference type="Gene3D" id="3.10.450.710">
    <property type="entry name" value="Tgt2/MlaC"/>
    <property type="match status" value="1"/>
</dbReference>
<dbReference type="EMBL" id="JACXLD010000007">
    <property type="protein sequence ID" value="MBD2859710.1"/>
    <property type="molecule type" value="Genomic_DNA"/>
</dbReference>
<sequence length="242" mass="27356">MFKKWCFVLFSVLLGASLASANVAKGPYQVVADTTQELLQVIEEAKGYIDEDEPRFTREILRIMNEVVDFQSFARGVMGDYGSSTAYRQLQTEEERKAFRDRVFKFTDTFRDGLINTYSKGLLAFNGNRIEVQPELIVTEGGKATEVSFKDAKPEQLKGTVSVRQYIYGERSKPYEIVYSLSQGKGGEWKLRNVIIEGLNLGQIYQNQFLAAAKTEGGDIDKVIENWTVTPQEVMEQQASAE</sequence>
<dbReference type="Pfam" id="PF05494">
    <property type="entry name" value="MlaC"/>
    <property type="match status" value="1"/>
</dbReference>
<organism evidence="2 3">
    <name type="scientific">Spongiibacter pelagi</name>
    <dbReference type="NCBI Taxonomy" id="2760804"/>
    <lineage>
        <taxon>Bacteria</taxon>
        <taxon>Pseudomonadati</taxon>
        <taxon>Pseudomonadota</taxon>
        <taxon>Gammaproteobacteria</taxon>
        <taxon>Cellvibrionales</taxon>
        <taxon>Spongiibacteraceae</taxon>
        <taxon>Spongiibacter</taxon>
    </lineage>
</organism>
<evidence type="ECO:0000256" key="1">
    <source>
        <dbReference type="SAM" id="SignalP"/>
    </source>
</evidence>
<dbReference type="Proteomes" id="UP000610558">
    <property type="component" value="Unassembled WGS sequence"/>
</dbReference>
<keyword evidence="3" id="KW-1185">Reference proteome</keyword>
<keyword evidence="1" id="KW-0732">Signal</keyword>
<name>A0A927C1S8_9GAMM</name>
<evidence type="ECO:0000313" key="3">
    <source>
        <dbReference type="Proteomes" id="UP000610558"/>
    </source>
</evidence>
<protein>
    <submittedName>
        <fullName evidence="2">ABC transporter substrate-binding protein</fullName>
    </submittedName>
</protein>
<feature type="chain" id="PRO_5037080820" evidence="1">
    <location>
        <begin position="22"/>
        <end position="242"/>
    </location>
</feature>
<feature type="signal peptide" evidence="1">
    <location>
        <begin position="1"/>
        <end position="21"/>
    </location>
</feature>
<gene>
    <name evidence="2" type="ORF">IB286_11920</name>
</gene>
<dbReference type="AlphaFoldDB" id="A0A927C1S8"/>